<dbReference type="EMBL" id="JBHTJH010000001">
    <property type="protein sequence ID" value="MFD0860811.1"/>
    <property type="molecule type" value="Genomic_DNA"/>
</dbReference>
<comment type="caution">
    <text evidence="2">The sequence shown here is derived from an EMBL/GenBank/DDBJ whole genome shotgun (WGS) entry which is preliminary data.</text>
</comment>
<gene>
    <name evidence="2" type="ORF">ACFQ1M_01215</name>
</gene>
<accession>A0ABW3CSR7</accession>
<dbReference type="RefSeq" id="WP_386402641.1">
    <property type="nucleotide sequence ID" value="NZ_JBHTJH010000001.1"/>
</dbReference>
<sequence>MKKVLFYGLALGLSITLTSATSVEKNTEEDFGRQCCTKTTYLSDGSSVSITACAGSFLSNDANAMTRACKKVDEAMGIQ</sequence>
<reference evidence="3" key="1">
    <citation type="journal article" date="2019" name="Int. J. Syst. Evol. Microbiol.">
        <title>The Global Catalogue of Microorganisms (GCM) 10K type strain sequencing project: providing services to taxonomists for standard genome sequencing and annotation.</title>
        <authorList>
            <consortium name="The Broad Institute Genomics Platform"/>
            <consortium name="The Broad Institute Genome Sequencing Center for Infectious Disease"/>
            <person name="Wu L."/>
            <person name="Ma J."/>
        </authorList>
    </citation>
    <scope>NUCLEOTIDE SEQUENCE [LARGE SCALE GENOMIC DNA]</scope>
    <source>
        <strain evidence="3">CCUG 62952</strain>
    </source>
</reference>
<feature type="signal peptide" evidence="1">
    <location>
        <begin position="1"/>
        <end position="20"/>
    </location>
</feature>
<dbReference type="Proteomes" id="UP001596978">
    <property type="component" value="Unassembled WGS sequence"/>
</dbReference>
<protein>
    <submittedName>
        <fullName evidence="2">Uncharacterized protein</fullName>
    </submittedName>
</protein>
<keyword evidence="1" id="KW-0732">Signal</keyword>
<evidence type="ECO:0000313" key="2">
    <source>
        <dbReference type="EMBL" id="MFD0860811.1"/>
    </source>
</evidence>
<keyword evidence="3" id="KW-1185">Reference proteome</keyword>
<name>A0ABW3CSR7_9FLAO</name>
<evidence type="ECO:0000256" key="1">
    <source>
        <dbReference type="SAM" id="SignalP"/>
    </source>
</evidence>
<evidence type="ECO:0000313" key="3">
    <source>
        <dbReference type="Proteomes" id="UP001596978"/>
    </source>
</evidence>
<feature type="chain" id="PRO_5045497239" evidence="1">
    <location>
        <begin position="21"/>
        <end position="79"/>
    </location>
</feature>
<proteinExistence type="predicted"/>
<organism evidence="2 3">
    <name type="scientific">Sungkyunkwania multivorans</name>
    <dbReference type="NCBI Taxonomy" id="1173618"/>
    <lineage>
        <taxon>Bacteria</taxon>
        <taxon>Pseudomonadati</taxon>
        <taxon>Bacteroidota</taxon>
        <taxon>Flavobacteriia</taxon>
        <taxon>Flavobacteriales</taxon>
        <taxon>Flavobacteriaceae</taxon>
        <taxon>Sungkyunkwania</taxon>
    </lineage>
</organism>